<keyword evidence="2" id="KW-0813">Transport</keyword>
<feature type="transmembrane region" description="Helical" evidence="9">
    <location>
        <begin position="146"/>
        <end position="170"/>
    </location>
</feature>
<dbReference type="Pfam" id="PF04143">
    <property type="entry name" value="Sulf_transp"/>
    <property type="match status" value="1"/>
</dbReference>
<keyword evidence="3" id="KW-1003">Cell membrane</keyword>
<dbReference type="KEGG" id="hna:Hneap_0556"/>
<feature type="transmembrane region" description="Helical" evidence="9">
    <location>
        <begin position="12"/>
        <end position="31"/>
    </location>
</feature>
<dbReference type="EMBL" id="CP001801">
    <property type="protein sequence ID" value="ACX95410.1"/>
    <property type="molecule type" value="Genomic_DNA"/>
</dbReference>
<evidence type="ECO:0000256" key="2">
    <source>
        <dbReference type="ARBA" id="ARBA00022448"/>
    </source>
</evidence>
<evidence type="ECO:0000256" key="3">
    <source>
        <dbReference type="ARBA" id="ARBA00022475"/>
    </source>
</evidence>
<keyword evidence="7 9" id="KW-0472">Membrane</keyword>
<dbReference type="Proteomes" id="UP000009102">
    <property type="component" value="Chromosome"/>
</dbReference>
<dbReference type="InterPro" id="IPR007272">
    <property type="entry name" value="Sulf_transp_TsuA/YedE"/>
</dbReference>
<feature type="transmembrane region" description="Helical" evidence="9">
    <location>
        <begin position="74"/>
        <end position="95"/>
    </location>
</feature>
<evidence type="ECO:0000313" key="10">
    <source>
        <dbReference type="EMBL" id="ACX95410.1"/>
    </source>
</evidence>
<organism evidence="10 11">
    <name type="scientific">Halothiobacillus neapolitanus (strain ATCC 23641 / DSM 15147 / CIP 104769 / NCIMB 8539 / c2)</name>
    <name type="common">Thiobacillus neapolitanus</name>
    <dbReference type="NCBI Taxonomy" id="555778"/>
    <lineage>
        <taxon>Bacteria</taxon>
        <taxon>Pseudomonadati</taxon>
        <taxon>Pseudomonadota</taxon>
        <taxon>Gammaproteobacteria</taxon>
        <taxon>Chromatiales</taxon>
        <taxon>Halothiobacillaceae</taxon>
        <taxon>Halothiobacillus</taxon>
    </lineage>
</organism>
<feature type="transmembrane region" description="Helical" evidence="9">
    <location>
        <begin position="116"/>
        <end position="134"/>
    </location>
</feature>
<evidence type="ECO:0000256" key="1">
    <source>
        <dbReference type="ARBA" id="ARBA00004429"/>
    </source>
</evidence>
<sequence length="174" mass="17386">MSDGTLVRPLWPPLVAGLVLGLVLILTFVLVGNGVGASGTFASIAAWLGMQIAPAATESNGYLGGMVANGANPFASWIVVEVVGVAIGALLAAVSAGRFKLKVDTGAGKIGVWPRLALALIGGALAGFGSRLAAGCTSGVGLSGTTMLGIGGFIFLVVFFFVGLGLSALLRRVW</sequence>
<name>D0KY87_HALNC</name>
<keyword evidence="6 9" id="KW-1133">Transmembrane helix</keyword>
<dbReference type="HOGENOM" id="CLU_041737_1_2_6"/>
<evidence type="ECO:0000313" key="11">
    <source>
        <dbReference type="Proteomes" id="UP000009102"/>
    </source>
</evidence>
<accession>D0KY87</accession>
<dbReference type="PANTHER" id="PTHR30574">
    <property type="entry name" value="INNER MEMBRANE PROTEIN YEDE"/>
    <property type="match status" value="1"/>
</dbReference>
<comment type="similarity">
    <text evidence="8">Belongs to the TsuA/YedE (TC 9.B.102) family.</text>
</comment>
<keyword evidence="11" id="KW-1185">Reference proteome</keyword>
<evidence type="ECO:0000256" key="8">
    <source>
        <dbReference type="ARBA" id="ARBA00035655"/>
    </source>
</evidence>
<dbReference type="RefSeq" id="WP_012823446.1">
    <property type="nucleotide sequence ID" value="NC_013422.1"/>
</dbReference>
<proteinExistence type="inferred from homology"/>
<dbReference type="AlphaFoldDB" id="D0KY87"/>
<dbReference type="PANTHER" id="PTHR30574:SF1">
    <property type="entry name" value="SULPHUR TRANSPORT DOMAIN-CONTAINING PROTEIN"/>
    <property type="match status" value="1"/>
</dbReference>
<dbReference type="OrthoDB" id="5801922at2"/>
<evidence type="ECO:0000256" key="4">
    <source>
        <dbReference type="ARBA" id="ARBA00022519"/>
    </source>
</evidence>
<protein>
    <submittedName>
        <fullName evidence="10">Uncharacterized protein</fullName>
    </submittedName>
</protein>
<gene>
    <name evidence="10" type="ordered locus">Hneap_0556</name>
</gene>
<keyword evidence="5 9" id="KW-0812">Transmembrane</keyword>
<evidence type="ECO:0000256" key="5">
    <source>
        <dbReference type="ARBA" id="ARBA00022692"/>
    </source>
</evidence>
<comment type="subcellular location">
    <subcellularLocation>
        <location evidence="1">Cell inner membrane</location>
        <topology evidence="1">Multi-pass membrane protein</topology>
    </subcellularLocation>
</comment>
<evidence type="ECO:0000256" key="6">
    <source>
        <dbReference type="ARBA" id="ARBA00022989"/>
    </source>
</evidence>
<keyword evidence="4" id="KW-0997">Cell inner membrane</keyword>
<dbReference type="eggNOG" id="COG2391">
    <property type="taxonomic scope" value="Bacteria"/>
</dbReference>
<evidence type="ECO:0000256" key="9">
    <source>
        <dbReference type="SAM" id="Phobius"/>
    </source>
</evidence>
<evidence type="ECO:0000256" key="7">
    <source>
        <dbReference type="ARBA" id="ARBA00023136"/>
    </source>
</evidence>
<feature type="transmembrane region" description="Helical" evidence="9">
    <location>
        <begin position="38"/>
        <end position="54"/>
    </location>
</feature>
<reference evidence="10 11" key="1">
    <citation type="submission" date="2009-10" db="EMBL/GenBank/DDBJ databases">
        <title>Complete sequence of Halothiobacillus neapolitanus c2.</title>
        <authorList>
            <consortium name="US DOE Joint Genome Institute"/>
            <person name="Lucas S."/>
            <person name="Copeland A."/>
            <person name="Lapidus A."/>
            <person name="Glavina del Rio T."/>
            <person name="Tice H."/>
            <person name="Bruce D."/>
            <person name="Goodwin L."/>
            <person name="Pitluck S."/>
            <person name="Davenport K."/>
            <person name="Brettin T."/>
            <person name="Detter J.C."/>
            <person name="Han C."/>
            <person name="Tapia R."/>
            <person name="Larimer F."/>
            <person name="Land M."/>
            <person name="Hauser L."/>
            <person name="Kyrpides N."/>
            <person name="Mikhailova N."/>
            <person name="Kerfeld C."/>
            <person name="Cannon G."/>
            <person name="Heinhort S."/>
        </authorList>
    </citation>
    <scope>NUCLEOTIDE SEQUENCE [LARGE SCALE GENOMIC DNA]</scope>
    <source>
        <strain evidence="11">ATCC 23641 / c2</strain>
    </source>
</reference>
<dbReference type="STRING" id="555778.Hneap_0556"/>
<dbReference type="GO" id="GO:0005886">
    <property type="term" value="C:plasma membrane"/>
    <property type="evidence" value="ECO:0007669"/>
    <property type="project" value="UniProtKB-SubCell"/>
</dbReference>